<dbReference type="GO" id="GO:0046872">
    <property type="term" value="F:metal ion binding"/>
    <property type="evidence" value="ECO:0007669"/>
    <property type="project" value="UniProtKB-KW"/>
</dbReference>
<gene>
    <name evidence="9" type="ORF">SAMN05660742_108142</name>
</gene>
<evidence type="ECO:0000313" key="9">
    <source>
        <dbReference type="EMBL" id="SEJ48044.1"/>
    </source>
</evidence>
<accession>A0A1H6Z7U1</accession>
<keyword evidence="3" id="KW-0464">Manganese</keyword>
<evidence type="ECO:0000256" key="6">
    <source>
        <dbReference type="ARBA" id="ARBA00044907"/>
    </source>
</evidence>
<evidence type="ECO:0000256" key="8">
    <source>
        <dbReference type="ARBA" id="ARBA00044972"/>
    </source>
</evidence>
<sequence length="229" mass="26353">MKRSEINHSIAYIIQKVRDFKIPLPPFAFYSSENWKNLTKDERELVDTMLGWGITDFGKGDYNKCGLGIFTFRNGSQSDPETYSKVYCEKLLFVLDGQMLPYHFHYSKMEDIINRGGGTLEITLYNSDEKEDFAKTDVTVTLDGKQITVKAGSKITLEPGQSVTLLPRQYHSWKGIAGTGDIAVFEVSKANDDNLDNHFYDKTPWVPHVEEDEPIQYLVFDDYKKYVQF</sequence>
<dbReference type="CDD" id="cd20309">
    <property type="entry name" value="cupin_EcSI"/>
    <property type="match status" value="1"/>
</dbReference>
<reference evidence="9 10" key="1">
    <citation type="submission" date="2016-10" db="EMBL/GenBank/DDBJ databases">
        <authorList>
            <person name="de Groot N.N."/>
        </authorList>
    </citation>
    <scope>NUCLEOTIDE SEQUENCE [LARGE SCALE GENOMIC DNA]</scope>
    <source>
        <strain evidence="9 10">DSM 2179</strain>
    </source>
</reference>
<organism evidence="9 10">
    <name type="scientific">Propionispira arboris</name>
    <dbReference type="NCBI Taxonomy" id="84035"/>
    <lineage>
        <taxon>Bacteria</taxon>
        <taxon>Bacillati</taxon>
        <taxon>Bacillota</taxon>
        <taxon>Negativicutes</taxon>
        <taxon>Selenomonadales</taxon>
        <taxon>Selenomonadaceae</taxon>
        <taxon>Propionispira</taxon>
    </lineage>
</organism>
<dbReference type="RefSeq" id="WP_091831293.1">
    <property type="nucleotide sequence ID" value="NZ_FNZK01000008.1"/>
</dbReference>
<dbReference type="GO" id="GO:0047828">
    <property type="term" value="F:D-lyxose ketol-isomerase activity"/>
    <property type="evidence" value="ECO:0007669"/>
    <property type="project" value="UniProtKB-EC"/>
</dbReference>
<keyword evidence="4" id="KW-0413">Isomerase</keyword>
<evidence type="ECO:0000313" key="10">
    <source>
        <dbReference type="Proteomes" id="UP000199662"/>
    </source>
</evidence>
<evidence type="ECO:0000256" key="3">
    <source>
        <dbReference type="ARBA" id="ARBA00023211"/>
    </source>
</evidence>
<comment type="similarity">
    <text evidence="7">Belongs to the D-lyxose ketol-isomerase family.</text>
</comment>
<evidence type="ECO:0000256" key="1">
    <source>
        <dbReference type="ARBA" id="ARBA00001936"/>
    </source>
</evidence>
<dbReference type="AlphaFoldDB" id="A0A1H6Z7U1"/>
<dbReference type="Proteomes" id="UP000199662">
    <property type="component" value="Unassembled WGS sequence"/>
</dbReference>
<dbReference type="SUPFAM" id="SSF51182">
    <property type="entry name" value="RmlC-like cupins"/>
    <property type="match status" value="1"/>
</dbReference>
<keyword evidence="5" id="KW-0119">Carbohydrate metabolism</keyword>
<evidence type="ECO:0000256" key="2">
    <source>
        <dbReference type="ARBA" id="ARBA00022723"/>
    </source>
</evidence>
<evidence type="ECO:0000256" key="7">
    <source>
        <dbReference type="ARBA" id="ARBA00044951"/>
    </source>
</evidence>
<comment type="catalytic activity">
    <reaction evidence="6">
        <text>D-lyxose = D-xylulose</text>
        <dbReference type="Rhea" id="RHEA:14201"/>
        <dbReference type="ChEBI" id="CHEBI:16789"/>
        <dbReference type="ChEBI" id="CHEBI:17140"/>
        <dbReference type="EC" id="5.3.1.15"/>
    </reaction>
</comment>
<dbReference type="InterPro" id="IPR011051">
    <property type="entry name" value="RmlC_Cupin_sf"/>
</dbReference>
<name>A0A1H6Z7U1_9FIRM</name>
<evidence type="ECO:0000256" key="4">
    <source>
        <dbReference type="ARBA" id="ARBA00023235"/>
    </source>
</evidence>
<dbReference type="InterPro" id="IPR014710">
    <property type="entry name" value="RmlC-like_jellyroll"/>
</dbReference>
<dbReference type="Gene3D" id="2.60.120.10">
    <property type="entry name" value="Jelly Rolls"/>
    <property type="match status" value="1"/>
</dbReference>
<dbReference type="EMBL" id="FNZK01000008">
    <property type="protein sequence ID" value="SEJ48044.1"/>
    <property type="molecule type" value="Genomic_DNA"/>
</dbReference>
<keyword evidence="10" id="KW-1185">Reference proteome</keyword>
<dbReference type="STRING" id="84035.SAMN05660742_108142"/>
<protein>
    <recommendedName>
        <fullName evidence="8">D-lyxose ketol-isomerase</fullName>
        <ecNumber evidence="8">5.3.1.15</ecNumber>
    </recommendedName>
</protein>
<dbReference type="Pfam" id="PF07385">
    <property type="entry name" value="Lyx_isomer"/>
    <property type="match status" value="1"/>
</dbReference>
<comment type="cofactor">
    <cofactor evidence="1">
        <name>Mn(2+)</name>
        <dbReference type="ChEBI" id="CHEBI:29035"/>
    </cofactor>
</comment>
<evidence type="ECO:0000256" key="5">
    <source>
        <dbReference type="ARBA" id="ARBA00023277"/>
    </source>
</evidence>
<proteinExistence type="inferred from homology"/>
<dbReference type="InterPro" id="IPR010864">
    <property type="entry name" value="D-lyxose_isomer"/>
</dbReference>
<dbReference type="EC" id="5.3.1.15" evidence="8"/>
<dbReference type="InterPro" id="IPR047581">
    <property type="entry name" value="EcSI_cupin"/>
</dbReference>
<keyword evidence="2" id="KW-0479">Metal-binding</keyword>